<accession>A0A2N7NCP8</accession>
<proteinExistence type="predicted"/>
<dbReference type="AlphaFoldDB" id="A0A2N7NCP8"/>
<comment type="caution">
    <text evidence="1">The sequence shown here is derived from an EMBL/GenBank/DDBJ whole genome shotgun (WGS) entry which is preliminary data.</text>
</comment>
<dbReference type="EMBL" id="SYVV01000043">
    <property type="protein sequence ID" value="TKG27961.1"/>
    <property type="molecule type" value="Genomic_DNA"/>
</dbReference>
<evidence type="ECO:0000313" key="3">
    <source>
        <dbReference type="Proteomes" id="UP000235579"/>
    </source>
</evidence>
<dbReference type="EMBL" id="MDBP01000080">
    <property type="protein sequence ID" value="PMP09974.1"/>
    <property type="molecule type" value="Genomic_DNA"/>
</dbReference>
<sequence length="116" mass="13216">MKFYEVWPDLVNYNQQFNELVNNLSDDAEPLEVEFPERGVHYIFLVTVSEVGADEDTEDFYKNQVIIQKILGADDLSHGMLVDLEGEVNWVSVGSDIISIDHYFDSYTDTAAVVYG</sequence>
<dbReference type="Proteomes" id="UP000235579">
    <property type="component" value="Unassembled WGS sequence"/>
</dbReference>
<dbReference type="RefSeq" id="WP_102258388.1">
    <property type="nucleotide sequence ID" value="NZ_MDBG01000002.1"/>
</dbReference>
<evidence type="ECO:0000313" key="2">
    <source>
        <dbReference type="EMBL" id="TKG27961.1"/>
    </source>
</evidence>
<evidence type="ECO:0000313" key="1">
    <source>
        <dbReference type="EMBL" id="PMP09974.1"/>
    </source>
</evidence>
<reference evidence="1" key="2">
    <citation type="submission" date="2016-07" db="EMBL/GenBank/DDBJ databases">
        <authorList>
            <person name="Wan K."/>
            <person name="Booth B."/>
            <person name="Spirohn K."/>
            <person name="Hao T."/>
            <person name="Hu Y."/>
            <person name="Calderwood M."/>
            <person name="Hill D."/>
            <person name="Mohr S."/>
            <person name="Vidal M."/>
            <person name="Celniker S."/>
            <person name="Perrimon N."/>
        </authorList>
    </citation>
    <scope>NUCLEOTIDE SEQUENCE</scope>
    <source>
        <strain evidence="1">10N.222.48.A2</strain>
    </source>
</reference>
<reference evidence="3" key="1">
    <citation type="submission" date="2016-07" db="EMBL/GenBank/DDBJ databases">
        <title>Nontailed viruses are major unrecognized killers of bacteria in the ocean.</title>
        <authorList>
            <person name="Kauffman K."/>
            <person name="Hussain F."/>
            <person name="Yang J."/>
            <person name="Arevalo P."/>
            <person name="Brown J."/>
            <person name="Cutler M."/>
            <person name="Kelly L."/>
            <person name="Polz M.F."/>
        </authorList>
    </citation>
    <scope>NUCLEOTIDE SEQUENCE [LARGE SCALE GENOMIC DNA]</scope>
    <source>
        <strain evidence="3">10N.222.48.A2</strain>
    </source>
</reference>
<reference evidence="1" key="3">
    <citation type="journal article" date="2018" name="Nature">
        <title>A major lineage of non-tailed dsDNA viruses as unrecognized killers of marine bacteria.</title>
        <authorList>
            <person name="Kauffman K.M."/>
            <person name="Hussain F.A."/>
            <person name="Yang J."/>
            <person name="Arevalo P."/>
            <person name="Brown J.M."/>
            <person name="Chang W.K."/>
            <person name="VanInsberghe D."/>
            <person name="Elsherbini J."/>
            <person name="Sharma R.S."/>
            <person name="Cutler M.B."/>
            <person name="Kelly L."/>
            <person name="Polz M.F."/>
        </authorList>
    </citation>
    <scope>NUCLEOTIDE SEQUENCE</scope>
    <source>
        <strain evidence="1">10N.222.48.A2</strain>
    </source>
</reference>
<protein>
    <submittedName>
        <fullName evidence="1">Uncharacterized protein</fullName>
    </submittedName>
</protein>
<gene>
    <name evidence="1" type="ORF">BCS92_02275</name>
    <name evidence="2" type="ORF">FC057_22500</name>
</gene>
<organism evidence="1 3">
    <name type="scientific">Vibrio tasmaniensis</name>
    <dbReference type="NCBI Taxonomy" id="212663"/>
    <lineage>
        <taxon>Bacteria</taxon>
        <taxon>Pseudomonadati</taxon>
        <taxon>Pseudomonadota</taxon>
        <taxon>Gammaproteobacteria</taxon>
        <taxon>Vibrionales</taxon>
        <taxon>Vibrionaceae</taxon>
        <taxon>Vibrio</taxon>
    </lineage>
</organism>
<reference evidence="2 4" key="4">
    <citation type="submission" date="2019-04" db="EMBL/GenBank/DDBJ databases">
        <title>A reverse ecology approach based on a biological definition of microbial populations.</title>
        <authorList>
            <person name="Arevalo P."/>
            <person name="Vaninsberghe D."/>
            <person name="Elsherbini J."/>
            <person name="Gore J."/>
            <person name="Polz M."/>
        </authorList>
    </citation>
    <scope>NUCLEOTIDE SEQUENCE [LARGE SCALE GENOMIC DNA]</scope>
    <source>
        <strain evidence="2 4">10N.222.45.A8</strain>
    </source>
</reference>
<evidence type="ECO:0000313" key="4">
    <source>
        <dbReference type="Proteomes" id="UP000308018"/>
    </source>
</evidence>
<dbReference type="Proteomes" id="UP000308018">
    <property type="component" value="Unassembled WGS sequence"/>
</dbReference>
<name>A0A2N7NCP8_9VIBR</name>